<dbReference type="CDD" id="cd01545">
    <property type="entry name" value="PBP1_SalR"/>
    <property type="match status" value="1"/>
</dbReference>
<dbReference type="PANTHER" id="PTHR30146">
    <property type="entry name" value="LACI-RELATED TRANSCRIPTIONAL REPRESSOR"/>
    <property type="match status" value="1"/>
</dbReference>
<evidence type="ECO:0000313" key="6">
    <source>
        <dbReference type="Proteomes" id="UP000241167"/>
    </source>
</evidence>
<keyword evidence="6" id="KW-1185">Reference proteome</keyword>
<dbReference type="PROSITE" id="PS00356">
    <property type="entry name" value="HTH_LACI_1"/>
    <property type="match status" value="1"/>
</dbReference>
<dbReference type="PRINTS" id="PR00036">
    <property type="entry name" value="HTHLACI"/>
</dbReference>
<dbReference type="SUPFAM" id="SSF47413">
    <property type="entry name" value="lambda repressor-like DNA-binding domains"/>
    <property type="match status" value="1"/>
</dbReference>
<dbReference type="Gene3D" id="3.40.50.2300">
    <property type="match status" value="2"/>
</dbReference>
<proteinExistence type="predicted"/>
<dbReference type="OrthoDB" id="7939625at2"/>
<dbReference type="EMBL" id="PXYI01000005">
    <property type="protein sequence ID" value="PSJ39092.1"/>
    <property type="molecule type" value="Genomic_DNA"/>
</dbReference>
<dbReference type="SMART" id="SM00354">
    <property type="entry name" value="HTH_LACI"/>
    <property type="match status" value="1"/>
</dbReference>
<dbReference type="PROSITE" id="PS50932">
    <property type="entry name" value="HTH_LACI_2"/>
    <property type="match status" value="1"/>
</dbReference>
<dbReference type="AlphaFoldDB" id="A0A2P7QM94"/>
<comment type="caution">
    <text evidence="5">The sequence shown here is derived from an EMBL/GenBank/DDBJ whole genome shotgun (WGS) entry which is preliminary data.</text>
</comment>
<reference evidence="5 6" key="1">
    <citation type="submission" date="2018-03" db="EMBL/GenBank/DDBJ databases">
        <title>The draft genome of Sphingosinicella sp. GL-C-18.</title>
        <authorList>
            <person name="Liu L."/>
            <person name="Li L."/>
            <person name="Liang L."/>
            <person name="Zhang X."/>
            <person name="Wang T."/>
        </authorList>
    </citation>
    <scope>NUCLEOTIDE SEQUENCE [LARGE SCALE GENOMIC DNA]</scope>
    <source>
        <strain evidence="5 6">GL-C-18</strain>
    </source>
</reference>
<evidence type="ECO:0000256" key="3">
    <source>
        <dbReference type="ARBA" id="ARBA00023163"/>
    </source>
</evidence>
<dbReference type="InterPro" id="IPR010982">
    <property type="entry name" value="Lambda_DNA-bd_dom_sf"/>
</dbReference>
<sequence length="349" mass="37224">MAGEKPTIDDVARVAGVGRTTVSRVLNQGPNVRPEVRDKVMQAVDALGYRVNEQARSLASGAKREIALVHASNLDTEPNSYYNAGLELGAMRACAEHGFHLTNHNINQNAPDRSVRVRALLAAGRYEGVILTPPFSDDVALIRAVRAGGAAVVSISAGPDGRAVAPSVGIDDFEAGRDIAAYLIGLGHRRFGFILGIEGHVSAEGRFAGFLKALEQAGLPADEVVVERGKFTFHSGIACAEAILARSPRPTALVCANDDMAAGATLTVHKSGLEIPRDISVTGFDDTPVSEIIWPPLTTVHQPIREMGRRAAELAIEAVTDRERRPARPTLDLIPHHIVERESAASPRT</sequence>
<evidence type="ECO:0000313" key="5">
    <source>
        <dbReference type="EMBL" id="PSJ39092.1"/>
    </source>
</evidence>
<evidence type="ECO:0000259" key="4">
    <source>
        <dbReference type="PROSITE" id="PS50932"/>
    </source>
</evidence>
<name>A0A2P7QM94_9SPHN</name>
<evidence type="ECO:0000256" key="2">
    <source>
        <dbReference type="ARBA" id="ARBA00023125"/>
    </source>
</evidence>
<organism evidence="5 6">
    <name type="scientific">Allosphingosinicella deserti</name>
    <dbReference type="NCBI Taxonomy" id="2116704"/>
    <lineage>
        <taxon>Bacteria</taxon>
        <taxon>Pseudomonadati</taxon>
        <taxon>Pseudomonadota</taxon>
        <taxon>Alphaproteobacteria</taxon>
        <taxon>Sphingomonadales</taxon>
        <taxon>Sphingomonadaceae</taxon>
        <taxon>Allosphingosinicella</taxon>
    </lineage>
</organism>
<keyword evidence="2" id="KW-0238">DNA-binding</keyword>
<keyword evidence="1" id="KW-0805">Transcription regulation</keyword>
<dbReference type="InterPro" id="IPR046335">
    <property type="entry name" value="LacI/GalR-like_sensor"/>
</dbReference>
<dbReference type="GO" id="GO:0003700">
    <property type="term" value="F:DNA-binding transcription factor activity"/>
    <property type="evidence" value="ECO:0007669"/>
    <property type="project" value="TreeGrafter"/>
</dbReference>
<evidence type="ECO:0000256" key="1">
    <source>
        <dbReference type="ARBA" id="ARBA00023015"/>
    </source>
</evidence>
<dbReference type="CDD" id="cd01392">
    <property type="entry name" value="HTH_LacI"/>
    <property type="match status" value="1"/>
</dbReference>
<dbReference type="PANTHER" id="PTHR30146:SF153">
    <property type="entry name" value="LACTOSE OPERON REPRESSOR"/>
    <property type="match status" value="1"/>
</dbReference>
<dbReference type="Pfam" id="PF13377">
    <property type="entry name" value="Peripla_BP_3"/>
    <property type="match status" value="1"/>
</dbReference>
<protein>
    <submittedName>
        <fullName evidence="5">LacI family transcriptional regulator</fullName>
    </submittedName>
</protein>
<dbReference type="Pfam" id="PF00356">
    <property type="entry name" value="LacI"/>
    <property type="match status" value="1"/>
</dbReference>
<dbReference type="InterPro" id="IPR000843">
    <property type="entry name" value="HTH_LacI"/>
</dbReference>
<dbReference type="InterPro" id="IPR028082">
    <property type="entry name" value="Peripla_BP_I"/>
</dbReference>
<dbReference type="SUPFAM" id="SSF53822">
    <property type="entry name" value="Periplasmic binding protein-like I"/>
    <property type="match status" value="1"/>
</dbReference>
<gene>
    <name evidence="5" type="ORF">C7I55_17525</name>
</gene>
<dbReference type="GO" id="GO:0000976">
    <property type="term" value="F:transcription cis-regulatory region binding"/>
    <property type="evidence" value="ECO:0007669"/>
    <property type="project" value="TreeGrafter"/>
</dbReference>
<feature type="domain" description="HTH lacI-type" evidence="4">
    <location>
        <begin position="6"/>
        <end position="60"/>
    </location>
</feature>
<dbReference type="Gene3D" id="1.10.260.40">
    <property type="entry name" value="lambda repressor-like DNA-binding domains"/>
    <property type="match status" value="1"/>
</dbReference>
<accession>A0A2P7QM94</accession>
<dbReference type="Proteomes" id="UP000241167">
    <property type="component" value="Unassembled WGS sequence"/>
</dbReference>
<dbReference type="RefSeq" id="WP_106514290.1">
    <property type="nucleotide sequence ID" value="NZ_PXYI01000005.1"/>
</dbReference>
<keyword evidence="3" id="KW-0804">Transcription</keyword>